<evidence type="ECO:0000313" key="4">
    <source>
        <dbReference type="EMBL" id="MBR9727556.1"/>
    </source>
</evidence>
<keyword evidence="1 2" id="KW-0732">Signal</keyword>
<organism evidence="4 5">
    <name type="scientific">Shewanella intestini</name>
    <dbReference type="NCBI Taxonomy" id="2017544"/>
    <lineage>
        <taxon>Bacteria</taxon>
        <taxon>Pseudomonadati</taxon>
        <taxon>Pseudomonadota</taxon>
        <taxon>Gammaproteobacteria</taxon>
        <taxon>Alteromonadales</taxon>
        <taxon>Shewanellaceae</taxon>
        <taxon>Shewanella</taxon>
    </lineage>
</organism>
<keyword evidence="5" id="KW-1185">Reference proteome</keyword>
<proteinExistence type="predicted"/>
<dbReference type="SUPFAM" id="SSF48695">
    <property type="entry name" value="Multiheme cytochromes"/>
    <property type="match status" value="1"/>
</dbReference>
<reference evidence="4 5" key="1">
    <citation type="submission" date="2020-02" db="EMBL/GenBank/DDBJ databases">
        <title>Shewanella WXL01 sp. nov., a marine bacterium isolated from green algae in Luhuitou Fringing Reef (Northern South China Sea).</title>
        <authorList>
            <person name="Wang X."/>
        </authorList>
    </citation>
    <scope>NUCLEOTIDE SEQUENCE [LARGE SCALE GENOMIC DNA]</scope>
    <source>
        <strain evidence="4 5">MCCC 1A01895</strain>
    </source>
</reference>
<dbReference type="InterPro" id="IPR051829">
    <property type="entry name" value="Multiheme_Cytochr_ET"/>
</dbReference>
<protein>
    <recommendedName>
        <fullName evidence="3">Outer membrane cytochrome MtrC/MtrF-like domain-containing protein</fullName>
    </recommendedName>
</protein>
<feature type="domain" description="Outer membrane cytochrome MtrC/MtrF-like" evidence="3">
    <location>
        <begin position="476"/>
        <end position="658"/>
    </location>
</feature>
<evidence type="ECO:0000256" key="2">
    <source>
        <dbReference type="SAM" id="SignalP"/>
    </source>
</evidence>
<dbReference type="InterPro" id="IPR054337">
    <property type="entry name" value="Mtrc-MtrF-like_dom_II/IV"/>
</dbReference>
<dbReference type="PANTHER" id="PTHR35038">
    <property type="entry name" value="DISSIMILATORY SULFITE REDUCTASE SIRA"/>
    <property type="match status" value="1"/>
</dbReference>
<sequence>MMGFNKCKIAFVVAAAMAMGGCAEDGKDGAPGPGPSVSESEVTNIHFINHVVEEGKVTLEFNITNEDGIEITGLEDASVNLAAKTENGIQRSRDGSVGGSATAGGDNATEGATLTMLDNGNYEFVAPMAAVQAGTEGIIRLQVGGGDIAKSPYTIVSKPEMTHTTTTETCYSCHVDYATSDIRHSGYVAVNAEGDVDFVGGCMVCHNNVARDVAEDGSSLDTGGYAKATMQQLGHINHQKFEKDFTPTNCYTCHAEPVMNTSITGNGCTDCHAPESTQLNNYYADTASFDVRELHANSASLTERKQIRETYSTQTSAPYYTTDYTYGDNNSEVGGYCVDLKLFDNSGDVPVQVNIADLEAADKIAYTGAYIDGYDLETGSILARLSDRYDSNAGHLDRPDGTRSLCYTYLAFGDQTNFDHLSGSTRLTIKDSAWMDSDNEYGVAFTSFADPVEITISLDPSVPHTLTDIEDSFARRHIIDAAACTTCHNNGTNYHKSGSYTDGGRDCVACHNNGYDRNAAGSAPGFGPMIHSMHWGLGNALSGAKKDDDGNNVANSADSLNADNCVSCHSNGIDMDLIPNRYMLSKSYNGGAAGVMTSPVTANCMACHDSDAAISHMEQNGGELNVVKGDGWYNVPTAESCSTCHAEGKSFGIDKFHNFER</sequence>
<accession>A0ABS5I0K5</accession>
<dbReference type="RefSeq" id="WP_153661898.1">
    <property type="nucleotide sequence ID" value="NZ_JAAIKR010000004.1"/>
</dbReference>
<feature type="signal peptide" evidence="2">
    <location>
        <begin position="1"/>
        <end position="23"/>
    </location>
</feature>
<comment type="caution">
    <text evidence="4">The sequence shown here is derived from an EMBL/GenBank/DDBJ whole genome shotgun (WGS) entry which is preliminary data.</text>
</comment>
<evidence type="ECO:0000313" key="5">
    <source>
        <dbReference type="Proteomes" id="UP000811844"/>
    </source>
</evidence>
<dbReference type="InterPro" id="IPR036280">
    <property type="entry name" value="Multihaem_cyt_sf"/>
</dbReference>
<evidence type="ECO:0000256" key="1">
    <source>
        <dbReference type="ARBA" id="ARBA00022729"/>
    </source>
</evidence>
<dbReference type="Gene3D" id="3.90.10.10">
    <property type="entry name" value="Cytochrome C3"/>
    <property type="match status" value="2"/>
</dbReference>
<dbReference type="PANTHER" id="PTHR35038:SF6">
    <property type="entry name" value="SURFACE LOCALIZED DECAHEME CYTOCHROME C LIPOPROTEIN"/>
    <property type="match status" value="1"/>
</dbReference>
<dbReference type="PROSITE" id="PS51257">
    <property type="entry name" value="PROKAR_LIPOPROTEIN"/>
    <property type="match status" value="1"/>
</dbReference>
<name>A0ABS5I0K5_9GAMM</name>
<dbReference type="EMBL" id="JAAIKR010000004">
    <property type="protein sequence ID" value="MBR9727556.1"/>
    <property type="molecule type" value="Genomic_DNA"/>
</dbReference>
<feature type="chain" id="PRO_5047408679" description="Outer membrane cytochrome MtrC/MtrF-like domain-containing protein" evidence="2">
    <location>
        <begin position="24"/>
        <end position="661"/>
    </location>
</feature>
<dbReference type="Proteomes" id="UP000811844">
    <property type="component" value="Unassembled WGS sequence"/>
</dbReference>
<dbReference type="Pfam" id="PF22113">
    <property type="entry name" value="Mtrc-MtrF_II-IV_dom"/>
    <property type="match status" value="1"/>
</dbReference>
<gene>
    <name evidence="4" type="ORF">G3R48_06095</name>
</gene>
<evidence type="ECO:0000259" key="3">
    <source>
        <dbReference type="Pfam" id="PF22113"/>
    </source>
</evidence>